<protein>
    <submittedName>
        <fullName evidence="3">Bile acid beta-glucosidase</fullName>
        <ecNumber evidence="3">3.2.1.45</ecNumber>
    </submittedName>
</protein>
<dbReference type="Proteomes" id="UP000027395">
    <property type="component" value="Chromosome"/>
</dbReference>
<dbReference type="PANTHER" id="PTHR12654">
    <property type="entry name" value="BILE ACID BETA-GLUCOSIDASE-RELATED"/>
    <property type="match status" value="1"/>
</dbReference>
<dbReference type="GO" id="GO:0006680">
    <property type="term" value="P:glucosylceramide catabolic process"/>
    <property type="evidence" value="ECO:0007669"/>
    <property type="project" value="InterPro"/>
</dbReference>
<dbReference type="GO" id="GO:0008422">
    <property type="term" value="F:beta-glucosidase activity"/>
    <property type="evidence" value="ECO:0007669"/>
    <property type="project" value="TreeGrafter"/>
</dbReference>
<evidence type="ECO:0000259" key="2">
    <source>
        <dbReference type="Pfam" id="PF12215"/>
    </source>
</evidence>
<reference evidence="3 4" key="1">
    <citation type="journal article" date="2014" name="Appl. Environ. Microbiol.">
        <title>Elucidation of insertion elements encoded on plasmids and in vitro construction of shuttle vectors from the toxic cyanobacterium Planktothrix.</title>
        <authorList>
            <person name="Christiansen G."/>
            <person name="Goesmann A."/>
            <person name="Kurmayer R."/>
        </authorList>
    </citation>
    <scope>NUCLEOTIDE SEQUENCE [LARGE SCALE GENOMIC DNA]</scope>
    <source>
        <strain evidence="3 4">NIVA-CYA 126/8</strain>
    </source>
</reference>
<dbReference type="SUPFAM" id="SSF48208">
    <property type="entry name" value="Six-hairpin glycosidases"/>
    <property type="match status" value="1"/>
</dbReference>
<evidence type="ECO:0000313" key="4">
    <source>
        <dbReference type="Proteomes" id="UP000027395"/>
    </source>
</evidence>
<evidence type="ECO:0000313" key="3">
    <source>
        <dbReference type="EMBL" id="KEI65614.1"/>
    </source>
</evidence>
<sequence>MWENSKHPKGEFYFIKTELSINSMTHSSPISNIPESTWSRPIGLGWEKPYTVRYASNLDDGPWHGMPLGGLGAGCIGRSSRGDFNLWHLDGGEHIFQTLPACQFSVYEEINGHKKAYALSTEAPEDGSLSKWNWYPNQPENGTYHALYPRSWFVYENVFSAQLTCEQLSPVWAKNYQESSYPIAIFEWTAHNPTDEPITLSILLTWENTIGWFTNSLASPEVKVRDDGSPVYEYEPNWGKSPGSINRLVEDFHRIGCLMTRPTVNEDVQEGDGQIAIATITNPAVEVYYQTRWNPTGNGEDIWQCFSEDGTLLDQESEHPAKEDERIAVALAVKFTIRPGKTRKIPFYLAWDLPITEFASGINYYRRYTDFFGRNGHNAWSMIRTAMKHSDTWREHIQAWQNPILQRQDLPSWFKMALFNELYLLTDGGAIWSAADERDPIGQFGVLECLDYRWYESLDVRLYGSFSLLILWPELEKSILIAYSRAISQGDNTPRIIGYNQASAIRKAVGATPHDLGAPNEHPWEKTNYTSYQDCNLWKDLPCDFVLQVYRDFLLTGATDYEFLKDCWSAMVETINYLKTFDLDQDSIPENSGAPDQTFDDWKLQGISAYCGGLWLAALEAMIAMGTLLEKETVTPHPNTVIPLYQTWLETAKPLYQKTLWNGQYYRLDSGSGSDVVMTDQLSGQFYAKLLGLPDIVPHNCTISALKTVYDSCFKKFHNGQFGAANGVRPNGEAVNPKDTHPLEVWTGVNFGLAAFFLQMGMKAEALELTEVVVKQIYDNGLQFRTPEAITAAGTFRASHYLRAMAIWAIYYQYNNPKNRNLNTKI</sequence>
<dbReference type="Pfam" id="PF04685">
    <property type="entry name" value="DUF608"/>
    <property type="match status" value="1"/>
</dbReference>
<dbReference type="EC" id="3.2.1.45" evidence="3"/>
<feature type="domain" description="Glycosyl-hydrolase family 116 catalytic region" evidence="1">
    <location>
        <begin position="442"/>
        <end position="810"/>
    </location>
</feature>
<dbReference type="Pfam" id="PF12215">
    <property type="entry name" value="Glyco_hydr_116N"/>
    <property type="match status" value="1"/>
</dbReference>
<proteinExistence type="predicted"/>
<dbReference type="STRING" id="388467.A19Y_0401"/>
<dbReference type="PANTHER" id="PTHR12654:SF0">
    <property type="entry name" value="NON-LYSOSOMAL GLUCOSYLCERAMIDASE"/>
    <property type="match status" value="1"/>
</dbReference>
<dbReference type="GO" id="GO:0004348">
    <property type="term" value="F:glucosylceramidase activity"/>
    <property type="evidence" value="ECO:0007669"/>
    <property type="project" value="UniProtKB-EC"/>
</dbReference>
<dbReference type="Gene3D" id="1.50.10.10">
    <property type="match status" value="1"/>
</dbReference>
<name>A0A073CBA7_PLAA1</name>
<keyword evidence="3" id="KW-0378">Hydrolase</keyword>
<dbReference type="AlphaFoldDB" id="A0A073CBA7"/>
<dbReference type="PATRIC" id="fig|388467.6.peg.354"/>
<feature type="domain" description="Glycosyl-hydrolase family 116 N-terminal" evidence="2">
    <location>
        <begin position="65"/>
        <end position="393"/>
    </location>
</feature>
<keyword evidence="3" id="KW-0326">Glycosidase</keyword>
<accession>A0A073CBA7</accession>
<organism evidence="3 4">
    <name type="scientific">Planktothrix agardhii (strain NIVA-CYA 126/8)</name>
    <dbReference type="NCBI Taxonomy" id="388467"/>
    <lineage>
        <taxon>Bacteria</taxon>
        <taxon>Bacillati</taxon>
        <taxon>Cyanobacteriota</taxon>
        <taxon>Cyanophyceae</taxon>
        <taxon>Oscillatoriophycideae</taxon>
        <taxon>Oscillatoriales</taxon>
        <taxon>Microcoleaceae</taxon>
        <taxon>Planktothrix</taxon>
    </lineage>
</organism>
<dbReference type="GO" id="GO:0016020">
    <property type="term" value="C:membrane"/>
    <property type="evidence" value="ECO:0007669"/>
    <property type="project" value="InterPro"/>
</dbReference>
<gene>
    <name evidence="3" type="ORF">A19Y_0401</name>
</gene>
<dbReference type="InterPro" id="IPR012341">
    <property type="entry name" value="6hp_glycosidase-like_sf"/>
</dbReference>
<dbReference type="PIRSF" id="PIRSF028944">
    <property type="entry name" value="Beta_gluc_GBA2"/>
    <property type="match status" value="1"/>
</dbReference>
<keyword evidence="4" id="KW-1185">Reference proteome</keyword>
<dbReference type="InterPro" id="IPR052566">
    <property type="entry name" value="Non-lysos_glucosylceramidase"/>
</dbReference>
<dbReference type="InterPro" id="IPR006775">
    <property type="entry name" value="GH116_catalytic"/>
</dbReference>
<dbReference type="InterPro" id="IPR008928">
    <property type="entry name" value="6-hairpin_glycosidase_sf"/>
</dbReference>
<dbReference type="HOGENOM" id="CLU_006322_1_0_3"/>
<dbReference type="eggNOG" id="COG4354">
    <property type="taxonomic scope" value="Bacteria"/>
</dbReference>
<dbReference type="EMBL" id="CM002803">
    <property type="protein sequence ID" value="KEI65614.1"/>
    <property type="molecule type" value="Genomic_DNA"/>
</dbReference>
<evidence type="ECO:0000259" key="1">
    <source>
        <dbReference type="Pfam" id="PF04685"/>
    </source>
</evidence>
<dbReference type="InterPro" id="IPR014551">
    <property type="entry name" value="B_Glucosidase_GBA2-typ"/>
</dbReference>
<dbReference type="GO" id="GO:0005975">
    <property type="term" value="P:carbohydrate metabolic process"/>
    <property type="evidence" value="ECO:0007669"/>
    <property type="project" value="InterPro"/>
</dbReference>
<dbReference type="InterPro" id="IPR024462">
    <property type="entry name" value="GH116_N"/>
</dbReference>